<dbReference type="AlphaFoldDB" id="A0A4Q7P222"/>
<evidence type="ECO:0000313" key="2">
    <source>
        <dbReference type="EMBL" id="RZS93627.1"/>
    </source>
</evidence>
<reference evidence="2 3" key="1">
    <citation type="submission" date="2019-02" db="EMBL/GenBank/DDBJ databases">
        <title>Genomic Encyclopedia of Type Strains, Phase IV (KMG-IV): sequencing the most valuable type-strain genomes for metagenomic binning, comparative biology and taxonomic classification.</title>
        <authorList>
            <person name="Goeker M."/>
        </authorList>
    </citation>
    <scope>NUCLEOTIDE SEQUENCE [LARGE SCALE GENOMIC DNA]</scope>
    <source>
        <strain evidence="2 3">DSM 17196</strain>
    </source>
</reference>
<dbReference type="PANTHER" id="PTHR42663:SF6">
    <property type="entry name" value="HYDROLASE C777.06C-RELATED"/>
    <property type="match status" value="1"/>
</dbReference>
<dbReference type="InterPro" id="IPR001279">
    <property type="entry name" value="Metallo-B-lactamas"/>
</dbReference>
<name>A0A4Q7P222_9FLAO</name>
<dbReference type="OrthoDB" id="9781189at2"/>
<organism evidence="2 3">
    <name type="scientific">Aquimarina brevivitae</name>
    <dbReference type="NCBI Taxonomy" id="323412"/>
    <lineage>
        <taxon>Bacteria</taxon>
        <taxon>Pseudomonadati</taxon>
        <taxon>Bacteroidota</taxon>
        <taxon>Flavobacteriia</taxon>
        <taxon>Flavobacteriales</taxon>
        <taxon>Flavobacteriaceae</taxon>
        <taxon>Aquimarina</taxon>
    </lineage>
</organism>
<sequence>MEVTFLGTGTSQGIPVIGSDHPVCRSTDPKDKRLRVSVLVEWDSYAYVIDCGPDFRQQMLANNVHKIDGILFTHEHADHTMGMDDIRPYFFRQGDIPIFAHQRVLNSLRKRFDYIFASENKYPGAPSVTENIIQDTSFVLAGVKVTPVNVMHNRLQVYGFRLGDFAYITDAKTIAPEEVEKLKGVKCLVVNALRKEPHHSHFNLEEAIAFIQQIKPEKAYLTHISHLMGFHEDVQQELPKHIFLAHDNLKISI</sequence>
<dbReference type="Gene3D" id="3.60.15.10">
    <property type="entry name" value="Ribonuclease Z/Hydroxyacylglutathione hydrolase-like"/>
    <property type="match status" value="1"/>
</dbReference>
<dbReference type="Proteomes" id="UP000292262">
    <property type="component" value="Unassembled WGS sequence"/>
</dbReference>
<comment type="caution">
    <text evidence="2">The sequence shown here is derived from an EMBL/GenBank/DDBJ whole genome shotgun (WGS) entry which is preliminary data.</text>
</comment>
<dbReference type="SMART" id="SM00849">
    <property type="entry name" value="Lactamase_B"/>
    <property type="match status" value="1"/>
</dbReference>
<proteinExistence type="predicted"/>
<accession>A0A4Q7P222</accession>
<dbReference type="EMBL" id="SGXE01000002">
    <property type="protein sequence ID" value="RZS93627.1"/>
    <property type="molecule type" value="Genomic_DNA"/>
</dbReference>
<evidence type="ECO:0000259" key="1">
    <source>
        <dbReference type="SMART" id="SM00849"/>
    </source>
</evidence>
<dbReference type="SUPFAM" id="SSF56281">
    <property type="entry name" value="Metallo-hydrolase/oxidoreductase"/>
    <property type="match status" value="1"/>
</dbReference>
<evidence type="ECO:0000313" key="3">
    <source>
        <dbReference type="Proteomes" id="UP000292262"/>
    </source>
</evidence>
<gene>
    <name evidence="2" type="ORF">EV197_2207</name>
</gene>
<dbReference type="CDD" id="cd16279">
    <property type="entry name" value="metallo-hydrolase-like_MBL-fold"/>
    <property type="match status" value="1"/>
</dbReference>
<dbReference type="PANTHER" id="PTHR42663">
    <property type="entry name" value="HYDROLASE C777.06C-RELATED-RELATED"/>
    <property type="match status" value="1"/>
</dbReference>
<feature type="domain" description="Metallo-beta-lactamase" evidence="1">
    <location>
        <begin position="34"/>
        <end position="223"/>
    </location>
</feature>
<dbReference type="InterPro" id="IPR036866">
    <property type="entry name" value="RibonucZ/Hydroxyglut_hydro"/>
</dbReference>
<dbReference type="RefSeq" id="WP_130286745.1">
    <property type="nucleotide sequence ID" value="NZ_SGXE01000002.1"/>
</dbReference>
<dbReference type="Pfam" id="PF12706">
    <property type="entry name" value="Lactamase_B_2"/>
    <property type="match status" value="1"/>
</dbReference>
<protein>
    <submittedName>
        <fullName evidence="2">Phosphoribosyl 1,2-cyclic phosphate phosphodiesterase</fullName>
    </submittedName>
</protein>
<keyword evidence="3" id="KW-1185">Reference proteome</keyword>